<dbReference type="RefSeq" id="WP_316027561.1">
    <property type="nucleotide sequence ID" value="NZ_JAWDIO010000002.1"/>
</dbReference>
<sequence>MNSQLAKNTKVLIVDDQALAKGYLKYSLEELGFNDITYVDKINLALNTIRNRRYDLIICSYNLKREQDGYYFYDEIKTNGELP</sequence>
<accession>A0ABU3T1I6</accession>
<gene>
    <name evidence="3" type="ORF">RS130_21080</name>
</gene>
<feature type="domain" description="Response regulatory" evidence="2">
    <location>
        <begin position="10"/>
        <end position="83"/>
    </location>
</feature>
<proteinExistence type="predicted"/>
<protein>
    <submittedName>
        <fullName evidence="3">Response regulator</fullName>
    </submittedName>
</protein>
<evidence type="ECO:0000313" key="4">
    <source>
        <dbReference type="Proteomes" id="UP001247805"/>
    </source>
</evidence>
<evidence type="ECO:0000313" key="3">
    <source>
        <dbReference type="EMBL" id="MDU0356052.1"/>
    </source>
</evidence>
<dbReference type="EMBL" id="JAWDIO010000002">
    <property type="protein sequence ID" value="MDU0356052.1"/>
    <property type="molecule type" value="Genomic_DNA"/>
</dbReference>
<dbReference type="Proteomes" id="UP001247805">
    <property type="component" value="Unassembled WGS sequence"/>
</dbReference>
<organism evidence="3 4">
    <name type="scientific">Paraglaciecola aquimarina</name>
    <dbReference type="NCBI Taxonomy" id="1235557"/>
    <lineage>
        <taxon>Bacteria</taxon>
        <taxon>Pseudomonadati</taxon>
        <taxon>Pseudomonadota</taxon>
        <taxon>Gammaproteobacteria</taxon>
        <taxon>Alteromonadales</taxon>
        <taxon>Alteromonadaceae</taxon>
        <taxon>Paraglaciecola</taxon>
    </lineage>
</organism>
<dbReference type="Pfam" id="PF00072">
    <property type="entry name" value="Response_reg"/>
    <property type="match status" value="1"/>
</dbReference>
<dbReference type="InterPro" id="IPR011006">
    <property type="entry name" value="CheY-like_superfamily"/>
</dbReference>
<keyword evidence="4" id="KW-1185">Reference proteome</keyword>
<evidence type="ECO:0000256" key="1">
    <source>
        <dbReference type="PROSITE-ProRule" id="PRU00169"/>
    </source>
</evidence>
<reference evidence="3 4" key="1">
    <citation type="submission" date="2023-10" db="EMBL/GenBank/DDBJ databases">
        <title>Glaciecola aquimarina strain GGW-M5 nov., isolated from a coastal seawater.</title>
        <authorList>
            <person name="Bayburt H."/>
            <person name="Kim J.M."/>
            <person name="Choi B.J."/>
            <person name="Jeon C.O."/>
        </authorList>
    </citation>
    <scope>NUCLEOTIDE SEQUENCE [LARGE SCALE GENOMIC DNA]</scope>
    <source>
        <strain evidence="3 4">KCTC 32108</strain>
    </source>
</reference>
<dbReference type="InterPro" id="IPR001789">
    <property type="entry name" value="Sig_transdc_resp-reg_receiver"/>
</dbReference>
<comment type="caution">
    <text evidence="1">Lacks conserved residue(s) required for the propagation of feature annotation.</text>
</comment>
<dbReference type="Gene3D" id="3.40.50.2300">
    <property type="match status" value="1"/>
</dbReference>
<name>A0ABU3T1I6_9ALTE</name>
<evidence type="ECO:0000259" key="2">
    <source>
        <dbReference type="PROSITE" id="PS50110"/>
    </source>
</evidence>
<dbReference type="PROSITE" id="PS50110">
    <property type="entry name" value="RESPONSE_REGULATORY"/>
    <property type="match status" value="1"/>
</dbReference>
<dbReference type="SUPFAM" id="SSF52172">
    <property type="entry name" value="CheY-like"/>
    <property type="match status" value="1"/>
</dbReference>
<comment type="caution">
    <text evidence="3">The sequence shown here is derived from an EMBL/GenBank/DDBJ whole genome shotgun (WGS) entry which is preliminary data.</text>
</comment>